<evidence type="ECO:0008006" key="4">
    <source>
        <dbReference type="Google" id="ProtNLM"/>
    </source>
</evidence>
<accession>A0A7W6C0D5</accession>
<keyword evidence="1" id="KW-0472">Membrane</keyword>
<keyword evidence="3" id="KW-1185">Reference proteome</keyword>
<protein>
    <recommendedName>
        <fullName evidence="4">DUF4383 domain-containing protein</fullName>
    </recommendedName>
</protein>
<dbReference type="Proteomes" id="UP000531216">
    <property type="component" value="Unassembled WGS sequence"/>
</dbReference>
<dbReference type="Pfam" id="PF14325">
    <property type="entry name" value="DUF4383"/>
    <property type="match status" value="1"/>
</dbReference>
<feature type="transmembrane region" description="Helical" evidence="1">
    <location>
        <begin position="69"/>
        <end position="92"/>
    </location>
</feature>
<feature type="transmembrane region" description="Helical" evidence="1">
    <location>
        <begin position="112"/>
        <end position="129"/>
    </location>
</feature>
<proteinExistence type="predicted"/>
<gene>
    <name evidence="2" type="ORF">GGR05_003226</name>
</gene>
<evidence type="ECO:0000313" key="2">
    <source>
        <dbReference type="EMBL" id="MBB3937061.1"/>
    </source>
</evidence>
<organism evidence="2 3">
    <name type="scientific">Aureimonas phyllosphaerae</name>
    <dbReference type="NCBI Taxonomy" id="1166078"/>
    <lineage>
        <taxon>Bacteria</taxon>
        <taxon>Pseudomonadati</taxon>
        <taxon>Pseudomonadota</taxon>
        <taxon>Alphaproteobacteria</taxon>
        <taxon>Hyphomicrobiales</taxon>
        <taxon>Aurantimonadaceae</taxon>
        <taxon>Aureimonas</taxon>
    </lineage>
</organism>
<evidence type="ECO:0000256" key="1">
    <source>
        <dbReference type="SAM" id="Phobius"/>
    </source>
</evidence>
<keyword evidence="1" id="KW-0812">Transmembrane</keyword>
<sequence>MTKLRLLCIAYAIVLLGAASLNYVPGLTDAEGRAFGIFALDIYDDLLHLASAVWALTAALLSHRAARTFLLLFGTLYLADGLLGLATGSGYLDLGILNYGIQDLPLGFKVLANLPHIALGGIALAAALLDGRRTRLA</sequence>
<evidence type="ECO:0000313" key="3">
    <source>
        <dbReference type="Proteomes" id="UP000531216"/>
    </source>
</evidence>
<name>A0A7W6C0D5_9HYPH</name>
<keyword evidence="1" id="KW-1133">Transmembrane helix</keyword>
<dbReference type="AlphaFoldDB" id="A0A7W6C0D5"/>
<feature type="transmembrane region" description="Helical" evidence="1">
    <location>
        <begin position="46"/>
        <end position="62"/>
    </location>
</feature>
<reference evidence="2 3" key="1">
    <citation type="submission" date="2020-08" db="EMBL/GenBank/DDBJ databases">
        <title>Genomic Encyclopedia of Type Strains, Phase IV (KMG-IV): sequencing the most valuable type-strain genomes for metagenomic binning, comparative biology and taxonomic classification.</title>
        <authorList>
            <person name="Goeker M."/>
        </authorList>
    </citation>
    <scope>NUCLEOTIDE SEQUENCE [LARGE SCALE GENOMIC DNA]</scope>
    <source>
        <strain evidence="2 3">DSM 25024</strain>
    </source>
</reference>
<dbReference type="OrthoDB" id="8369778at2"/>
<comment type="caution">
    <text evidence="2">The sequence shown here is derived from an EMBL/GenBank/DDBJ whole genome shotgun (WGS) entry which is preliminary data.</text>
</comment>
<dbReference type="EMBL" id="JACIDO010000006">
    <property type="protein sequence ID" value="MBB3937061.1"/>
    <property type="molecule type" value="Genomic_DNA"/>
</dbReference>
<dbReference type="RefSeq" id="WP_090965414.1">
    <property type="nucleotide sequence ID" value="NZ_FOOA01000018.1"/>
</dbReference>